<protein>
    <submittedName>
        <fullName evidence="1">Uncharacterized protein</fullName>
    </submittedName>
</protein>
<organism evidence="1 2">
    <name type="scientific">Trichinella patagoniensis</name>
    <dbReference type="NCBI Taxonomy" id="990121"/>
    <lineage>
        <taxon>Eukaryota</taxon>
        <taxon>Metazoa</taxon>
        <taxon>Ecdysozoa</taxon>
        <taxon>Nematoda</taxon>
        <taxon>Enoplea</taxon>
        <taxon>Dorylaimia</taxon>
        <taxon>Trichinellida</taxon>
        <taxon>Trichinellidae</taxon>
        <taxon>Trichinella</taxon>
    </lineage>
</organism>
<evidence type="ECO:0000313" key="2">
    <source>
        <dbReference type="Proteomes" id="UP000054783"/>
    </source>
</evidence>
<dbReference type="Proteomes" id="UP000054783">
    <property type="component" value="Unassembled WGS sequence"/>
</dbReference>
<comment type="caution">
    <text evidence="1">The sequence shown here is derived from an EMBL/GenBank/DDBJ whole genome shotgun (WGS) entry which is preliminary data.</text>
</comment>
<keyword evidence="2" id="KW-1185">Reference proteome</keyword>
<proteinExistence type="predicted"/>
<dbReference type="EMBL" id="JYDQ01000004">
    <property type="protein sequence ID" value="KRY23327.1"/>
    <property type="molecule type" value="Genomic_DNA"/>
</dbReference>
<dbReference type="AlphaFoldDB" id="A0A0V1AEQ7"/>
<evidence type="ECO:0000313" key="1">
    <source>
        <dbReference type="EMBL" id="KRY23327.1"/>
    </source>
</evidence>
<name>A0A0V1AEQ7_9BILA</name>
<sequence length="77" mass="9181">MQNSIYCKQPTKLLHIKATIITPATLQTIWRNLYNNMLFVIEPFEISKKEVKRLCKNFTISCQICCQNHRIPKLWKD</sequence>
<reference evidence="1 2" key="1">
    <citation type="submission" date="2015-01" db="EMBL/GenBank/DDBJ databases">
        <title>Evolution of Trichinella species and genotypes.</title>
        <authorList>
            <person name="Korhonen P.K."/>
            <person name="Edoardo P."/>
            <person name="Giuseppe L.R."/>
            <person name="Gasser R.B."/>
        </authorList>
    </citation>
    <scope>NUCLEOTIDE SEQUENCE [LARGE SCALE GENOMIC DNA]</scope>
    <source>
        <strain evidence="1">ISS2496</strain>
    </source>
</reference>
<accession>A0A0V1AEQ7</accession>
<gene>
    <name evidence="1" type="ORF">T12_12991</name>
</gene>